<name>A0ABU1CHU3_9GAMM</name>
<dbReference type="Proteomes" id="UP001233535">
    <property type="component" value="Unassembled WGS sequence"/>
</dbReference>
<gene>
    <name evidence="3" type="ORF">P8609_16245</name>
</gene>
<evidence type="ECO:0000259" key="2">
    <source>
        <dbReference type="Pfam" id="PF18912"/>
    </source>
</evidence>
<dbReference type="PANTHER" id="PTHR47505">
    <property type="entry name" value="DNA UTILIZATION PROTEIN YHGH"/>
    <property type="match status" value="1"/>
</dbReference>
<dbReference type="PANTHER" id="PTHR47505:SF1">
    <property type="entry name" value="DNA UTILIZATION PROTEIN YHGH"/>
    <property type="match status" value="1"/>
</dbReference>
<dbReference type="SUPFAM" id="SSF53271">
    <property type="entry name" value="PRTase-like"/>
    <property type="match status" value="1"/>
</dbReference>
<dbReference type="Gene3D" id="3.40.50.2020">
    <property type="match status" value="1"/>
</dbReference>
<feature type="domain" description="Double zinc ribbon" evidence="2">
    <location>
        <begin position="40"/>
        <end position="92"/>
    </location>
</feature>
<keyword evidence="4" id="KW-1185">Reference proteome</keyword>
<dbReference type="InterPro" id="IPR000836">
    <property type="entry name" value="PRTase_dom"/>
</dbReference>
<dbReference type="EMBL" id="JARUHG010000006">
    <property type="protein sequence ID" value="MDR0184515.1"/>
    <property type="molecule type" value="Genomic_DNA"/>
</dbReference>
<dbReference type="CDD" id="cd06223">
    <property type="entry name" value="PRTases_typeI"/>
    <property type="match status" value="1"/>
</dbReference>
<dbReference type="InterPro" id="IPR029057">
    <property type="entry name" value="PRTase-like"/>
</dbReference>
<protein>
    <submittedName>
        <fullName evidence="3">ComF family protein</fullName>
    </submittedName>
</protein>
<comment type="caution">
    <text evidence="3">The sequence shown here is derived from an EMBL/GenBank/DDBJ whole genome shotgun (WGS) entry which is preliminary data.</text>
</comment>
<evidence type="ECO:0000313" key="4">
    <source>
        <dbReference type="Proteomes" id="UP001233535"/>
    </source>
</evidence>
<evidence type="ECO:0000256" key="1">
    <source>
        <dbReference type="ARBA" id="ARBA00008007"/>
    </source>
</evidence>
<organism evidence="3 4">
    <name type="scientific">Lysobacter arvi</name>
    <dbReference type="NCBI Taxonomy" id="3038776"/>
    <lineage>
        <taxon>Bacteria</taxon>
        <taxon>Pseudomonadati</taxon>
        <taxon>Pseudomonadota</taxon>
        <taxon>Gammaproteobacteria</taxon>
        <taxon>Lysobacterales</taxon>
        <taxon>Lysobacteraceae</taxon>
        <taxon>Lysobacter</taxon>
    </lineage>
</organism>
<accession>A0ABU1CHU3</accession>
<proteinExistence type="inferred from homology"/>
<dbReference type="InterPro" id="IPR044005">
    <property type="entry name" value="DZR_2"/>
</dbReference>
<dbReference type="InterPro" id="IPR051910">
    <property type="entry name" value="ComF/GntX_DNA_util-trans"/>
</dbReference>
<comment type="similarity">
    <text evidence="1">Belongs to the ComF/GntX family.</text>
</comment>
<sequence length="259" mass="28771">MAGIRCFRRHRPGSLETMPDPVNQTAAHGVYEWTARALVRLLPCRCLVCSERGANGGDLCRTCRDELPWLRDACTRCALPLAVGADLCGDCLRRPPPQTLVRAAFVYRTPVDRLLPRAKFHGDLASLRLLSELMGDRLGDAEQPEALAPIPLHRERLRRRGYDQALELARPLARRLGVPLRDDLLRRVRSTAAQSRLDAGARRRNLRGAFEVRTRASLPAHVALVDDVMTTGATARSAALALRRAGVQRVDVWVCARVP</sequence>
<evidence type="ECO:0000313" key="3">
    <source>
        <dbReference type="EMBL" id="MDR0184515.1"/>
    </source>
</evidence>
<reference evidence="3 4" key="1">
    <citation type="submission" date="2023-04" db="EMBL/GenBank/DDBJ databases">
        <title>Lysobacter sp. strain UC isolated from soil sample.</title>
        <authorList>
            <person name="Choksket S."/>
            <person name="Harshvardhan F."/>
            <person name="Rana R."/>
            <person name="Patil P.B."/>
            <person name="Korpole S."/>
        </authorList>
    </citation>
    <scope>NUCLEOTIDE SEQUENCE [LARGE SCALE GENOMIC DNA]</scope>
    <source>
        <strain evidence="3 4">UC</strain>
    </source>
</reference>
<dbReference type="Pfam" id="PF18912">
    <property type="entry name" value="DZR_2"/>
    <property type="match status" value="1"/>
</dbReference>